<reference evidence="3 4" key="1">
    <citation type="submission" date="2016-11" db="EMBL/GenBank/DDBJ databases">
        <authorList>
            <person name="Jaros S."/>
            <person name="Januszkiewicz K."/>
            <person name="Wedrychowicz H."/>
        </authorList>
    </citation>
    <scope>NUCLEOTIDE SEQUENCE [LARGE SCALE GENOMIC DNA]</scope>
    <source>
        <strain evidence="3 4">DSM 45627</strain>
    </source>
</reference>
<keyword evidence="3" id="KW-0540">Nuclease</keyword>
<keyword evidence="4" id="KW-1185">Reference proteome</keyword>
<sequence length="245" mass="26528">MTTPRRCTGTAAAVLAAVLLLAGLVAPPAGAAGKTTRFTIGTHNTHYGKSRYSAFADVIGWQEIDTAAARTRMRKALTGYRHYIPKGAAGADTISWRASKFTLVHGRAVLTHKGQKHVTPNRYVTYVTLKVKATGTTIAFVNTHFISAAFSGHPERQARWRKHRKILQDVVAKLRAAKYPVFVVGDFNHQPATKLPGLSRYAVSTGDASPIDHLYATKANKIGKATRLAKNGSDHPAYRATARVG</sequence>
<dbReference type="Pfam" id="PF03372">
    <property type="entry name" value="Exo_endo_phos"/>
    <property type="match status" value="1"/>
</dbReference>
<dbReference type="AlphaFoldDB" id="A0A1M5DJ99"/>
<keyword evidence="3" id="KW-0269">Exonuclease</keyword>
<evidence type="ECO:0000313" key="4">
    <source>
        <dbReference type="Proteomes" id="UP000186132"/>
    </source>
</evidence>
<keyword evidence="3" id="KW-0378">Hydrolase</keyword>
<dbReference type="Proteomes" id="UP000186132">
    <property type="component" value="Unassembled WGS sequence"/>
</dbReference>
<evidence type="ECO:0000259" key="2">
    <source>
        <dbReference type="Pfam" id="PF03372"/>
    </source>
</evidence>
<evidence type="ECO:0000313" key="3">
    <source>
        <dbReference type="EMBL" id="SHF66964.1"/>
    </source>
</evidence>
<evidence type="ECO:0000256" key="1">
    <source>
        <dbReference type="SAM" id="SignalP"/>
    </source>
</evidence>
<feature type="signal peptide" evidence="1">
    <location>
        <begin position="1"/>
        <end position="31"/>
    </location>
</feature>
<proteinExistence type="predicted"/>
<protein>
    <submittedName>
        <fullName evidence="3">Endonuclease/Exonuclease/phosphatase family protein</fullName>
    </submittedName>
</protein>
<keyword evidence="3" id="KW-0255">Endonuclease</keyword>
<dbReference type="EMBL" id="FQVU01000001">
    <property type="protein sequence ID" value="SHF66964.1"/>
    <property type="molecule type" value="Genomic_DNA"/>
</dbReference>
<dbReference type="Gene3D" id="3.60.10.10">
    <property type="entry name" value="Endonuclease/exonuclease/phosphatase"/>
    <property type="match status" value="1"/>
</dbReference>
<keyword evidence="1" id="KW-0732">Signal</keyword>
<dbReference type="OrthoDB" id="9796594at2"/>
<name>A0A1M5DJ99_9ACTN</name>
<gene>
    <name evidence="3" type="ORF">SAMN05443575_0596</name>
</gene>
<dbReference type="GO" id="GO:0004527">
    <property type="term" value="F:exonuclease activity"/>
    <property type="evidence" value="ECO:0007669"/>
    <property type="project" value="UniProtKB-KW"/>
</dbReference>
<organism evidence="3 4">
    <name type="scientific">Jatrophihabitans endophyticus</name>
    <dbReference type="NCBI Taxonomy" id="1206085"/>
    <lineage>
        <taxon>Bacteria</taxon>
        <taxon>Bacillati</taxon>
        <taxon>Actinomycetota</taxon>
        <taxon>Actinomycetes</taxon>
        <taxon>Jatrophihabitantales</taxon>
        <taxon>Jatrophihabitantaceae</taxon>
        <taxon>Jatrophihabitans</taxon>
    </lineage>
</organism>
<dbReference type="InterPro" id="IPR036691">
    <property type="entry name" value="Endo/exonu/phosph_ase_sf"/>
</dbReference>
<dbReference type="InterPro" id="IPR005135">
    <property type="entry name" value="Endo/exonuclease/phosphatase"/>
</dbReference>
<dbReference type="RefSeq" id="WP_073385684.1">
    <property type="nucleotide sequence ID" value="NZ_FQVU01000001.1"/>
</dbReference>
<feature type="chain" id="PRO_5012070164" evidence="1">
    <location>
        <begin position="32"/>
        <end position="245"/>
    </location>
</feature>
<feature type="domain" description="Endonuclease/exonuclease/phosphatase" evidence="2">
    <location>
        <begin position="55"/>
        <end position="235"/>
    </location>
</feature>
<accession>A0A1M5DJ99</accession>
<dbReference type="SUPFAM" id="SSF56219">
    <property type="entry name" value="DNase I-like"/>
    <property type="match status" value="1"/>
</dbReference>
<dbReference type="GO" id="GO:0004519">
    <property type="term" value="F:endonuclease activity"/>
    <property type="evidence" value="ECO:0007669"/>
    <property type="project" value="UniProtKB-KW"/>
</dbReference>